<evidence type="ECO:0000256" key="6">
    <source>
        <dbReference type="ARBA" id="ARBA00022692"/>
    </source>
</evidence>
<evidence type="ECO:0000256" key="5">
    <source>
        <dbReference type="ARBA" id="ARBA00022685"/>
    </source>
</evidence>
<dbReference type="KEGG" id="pki:111847510"/>
<evidence type="ECO:0000313" key="19">
    <source>
        <dbReference type="Proteomes" id="UP000261540"/>
    </source>
</evidence>
<evidence type="ECO:0000256" key="1">
    <source>
        <dbReference type="ARBA" id="ARBA00004401"/>
    </source>
</evidence>
<reference evidence="18" key="2">
    <citation type="submission" date="2025-09" db="UniProtKB">
        <authorList>
            <consortium name="Ensembl"/>
        </authorList>
    </citation>
    <scope>IDENTIFICATION</scope>
</reference>
<keyword evidence="4" id="KW-0597">Phosphoprotein</keyword>
<feature type="domain" description="BRICHOS" evidence="17">
    <location>
        <begin position="128"/>
        <end position="222"/>
    </location>
</feature>
<dbReference type="GeneID" id="111847510"/>
<comment type="subcellular location">
    <subcellularLocation>
        <location evidence="1">Cell membrane</location>
        <topology evidence="1">Single-pass type II membrane protein</topology>
    </subcellularLocation>
    <subcellularLocation>
        <location evidence="14">Lysosome membrane</location>
        <topology evidence="14">Single-pass type II membrane protein</topology>
    </subcellularLocation>
    <subcellularLocation>
        <location evidence="16">Membrane</location>
        <topology evidence="16">Single-pass type II membrane protein</topology>
    </subcellularLocation>
</comment>
<keyword evidence="12" id="KW-0458">Lysosome</keyword>
<dbReference type="SMART" id="SM01039">
    <property type="entry name" value="BRICHOS"/>
    <property type="match status" value="1"/>
</dbReference>
<dbReference type="STRING" id="1676925.ENSPKIP00000022295"/>
<evidence type="ECO:0000259" key="17">
    <source>
        <dbReference type="PROSITE" id="PS50869"/>
    </source>
</evidence>
<name>A0A3B3RWM4_9TELE</name>
<dbReference type="InterPro" id="IPR040145">
    <property type="entry name" value="ITM2"/>
</dbReference>
<keyword evidence="11" id="KW-0325">Glycoprotein</keyword>
<comment type="function">
    <text evidence="13">Negative regulator of amyloid-beta peptide production. May inhibit the processing of APP by blocking its access to alpha- and beta-secretase. Binding to the beta-secretase-cleaved APP C-terminal fragment is negligible, suggesting that ITM2C is a poor gamma-secretase cleavage inhibitor. May play a role in TNF-induced cell death and neuronal differentiation.</text>
</comment>
<evidence type="ECO:0000256" key="15">
    <source>
        <dbReference type="ARBA" id="ARBA00038611"/>
    </source>
</evidence>
<evidence type="ECO:0000256" key="16">
    <source>
        <dbReference type="RuleBase" id="RU367061"/>
    </source>
</evidence>
<organism evidence="18 19">
    <name type="scientific">Paramormyrops kingsleyae</name>
    <dbReference type="NCBI Taxonomy" id="1676925"/>
    <lineage>
        <taxon>Eukaryota</taxon>
        <taxon>Metazoa</taxon>
        <taxon>Chordata</taxon>
        <taxon>Craniata</taxon>
        <taxon>Vertebrata</taxon>
        <taxon>Euteleostomi</taxon>
        <taxon>Actinopterygii</taxon>
        <taxon>Neopterygii</taxon>
        <taxon>Teleostei</taxon>
        <taxon>Osteoglossocephala</taxon>
        <taxon>Osteoglossomorpha</taxon>
        <taxon>Osteoglossiformes</taxon>
        <taxon>Mormyridae</taxon>
        <taxon>Paramormyrops</taxon>
    </lineage>
</organism>
<dbReference type="GO" id="GO:0005886">
    <property type="term" value="C:plasma membrane"/>
    <property type="evidence" value="ECO:0007669"/>
    <property type="project" value="UniProtKB-SubCell"/>
</dbReference>
<dbReference type="PROSITE" id="PS50869">
    <property type="entry name" value="BRICHOS"/>
    <property type="match status" value="1"/>
</dbReference>
<evidence type="ECO:0000256" key="7">
    <source>
        <dbReference type="ARBA" id="ARBA00022968"/>
    </source>
</evidence>
<dbReference type="GO" id="GO:0005794">
    <property type="term" value="C:Golgi apparatus"/>
    <property type="evidence" value="ECO:0007669"/>
    <property type="project" value="TreeGrafter"/>
</dbReference>
<keyword evidence="7 16" id="KW-0735">Signal-anchor</keyword>
<keyword evidence="6 16" id="KW-0812">Transmembrane</keyword>
<evidence type="ECO:0000313" key="18">
    <source>
        <dbReference type="Ensembl" id="ENSPKIP00000022295.1"/>
    </source>
</evidence>
<evidence type="ECO:0000256" key="14">
    <source>
        <dbReference type="ARBA" id="ARBA00037874"/>
    </source>
</evidence>
<evidence type="ECO:0000256" key="9">
    <source>
        <dbReference type="ARBA" id="ARBA00023136"/>
    </source>
</evidence>
<dbReference type="AlphaFoldDB" id="A0A3B3RWM4"/>
<dbReference type="Pfam" id="PF04089">
    <property type="entry name" value="BRICHOS"/>
    <property type="match status" value="1"/>
</dbReference>
<evidence type="ECO:0000256" key="4">
    <source>
        <dbReference type="ARBA" id="ARBA00022553"/>
    </source>
</evidence>
<dbReference type="PANTHER" id="PTHR10962:SF5">
    <property type="entry name" value="INTEGRAL MEMBRANE PROTEIN 2C"/>
    <property type="match status" value="1"/>
</dbReference>
<dbReference type="Ensembl" id="ENSPKIT00000002954.1">
    <property type="protein sequence ID" value="ENSPKIP00000022295.1"/>
    <property type="gene ID" value="ENSPKIG00000006355.1"/>
</dbReference>
<dbReference type="Proteomes" id="UP000261540">
    <property type="component" value="Unplaced"/>
</dbReference>
<dbReference type="OrthoDB" id="9982095at2759"/>
<sequence>MVKITFHNVAGQKPDKENEGDKAEILVPYPHDELTLPLRSKRSFVNSLCCLIFGLVVFLCGVVLASVYLYKYCFAAQEQLPEENLFHCRVLYEDSIYAPLRGRQELEENVGVYLEENYEQISVPVPQFAGSDPADIIHDFQRGLTAYHDLALDKCYIIELNTSVVLPPRNLWDLLMNMRRGSYLPQTYLVREEMVVAGRVRNLRSLGMFIHRLCGGKETFRLRRRHPRRRIEKRDALNCHSIRHFDSTFVVETVICDSA</sequence>
<dbReference type="GO" id="GO:0042985">
    <property type="term" value="P:negative regulation of amyloid precursor protein biosynthetic process"/>
    <property type="evidence" value="ECO:0007669"/>
    <property type="project" value="TreeGrafter"/>
</dbReference>
<proteinExistence type="inferred from homology"/>
<reference evidence="18" key="1">
    <citation type="submission" date="2025-08" db="UniProtKB">
        <authorList>
            <consortium name="Ensembl"/>
        </authorList>
    </citation>
    <scope>IDENTIFICATION</scope>
</reference>
<dbReference type="GO" id="GO:0005765">
    <property type="term" value="C:lysosomal membrane"/>
    <property type="evidence" value="ECO:0007669"/>
    <property type="project" value="UniProtKB-SubCell"/>
</dbReference>
<keyword evidence="10" id="KW-1015">Disulfide bond</keyword>
<keyword evidence="8 16" id="KW-1133">Transmembrane helix</keyword>
<dbReference type="InterPro" id="IPR007084">
    <property type="entry name" value="BRICHOS_dom"/>
</dbReference>
<keyword evidence="3 16" id="KW-1003">Cell membrane</keyword>
<feature type="transmembrane region" description="Helical" evidence="16">
    <location>
        <begin position="48"/>
        <end position="70"/>
    </location>
</feature>
<dbReference type="GO" id="GO:0070062">
    <property type="term" value="C:extracellular exosome"/>
    <property type="evidence" value="ECO:0007669"/>
    <property type="project" value="TreeGrafter"/>
</dbReference>
<keyword evidence="5" id="KW-0165">Cleavage on pair of basic residues</keyword>
<dbReference type="GeneTree" id="ENSGT00950000183115"/>
<evidence type="ECO:0000256" key="13">
    <source>
        <dbReference type="ARBA" id="ARBA00037782"/>
    </source>
</evidence>
<evidence type="ECO:0000256" key="11">
    <source>
        <dbReference type="ARBA" id="ARBA00023180"/>
    </source>
</evidence>
<evidence type="ECO:0000256" key="3">
    <source>
        <dbReference type="ARBA" id="ARBA00022475"/>
    </source>
</evidence>
<dbReference type="PANTHER" id="PTHR10962">
    <property type="entry name" value="INTEGRAL TRANSMEMBRANE PROTEIN 2"/>
    <property type="match status" value="1"/>
</dbReference>
<comment type="similarity">
    <text evidence="2 16">Belongs to the ITM2 family.</text>
</comment>
<protein>
    <recommendedName>
        <fullName evidence="16">Integral membrane protein 2</fullName>
    </recommendedName>
</protein>
<keyword evidence="9 16" id="KW-0472">Membrane</keyword>
<evidence type="ECO:0000256" key="2">
    <source>
        <dbReference type="ARBA" id="ARBA00006794"/>
    </source>
</evidence>
<dbReference type="RefSeq" id="XP_023674516.1">
    <property type="nucleotide sequence ID" value="XM_023818748.2"/>
</dbReference>
<comment type="subunit">
    <text evidence="15">Interacts with BACE1. Interacts with APP. Interacts with STMN2.</text>
</comment>
<evidence type="ECO:0000256" key="12">
    <source>
        <dbReference type="ARBA" id="ARBA00023228"/>
    </source>
</evidence>
<keyword evidence="19" id="KW-1185">Reference proteome</keyword>
<evidence type="ECO:0000256" key="10">
    <source>
        <dbReference type="ARBA" id="ARBA00023157"/>
    </source>
</evidence>
<accession>A0A3B3RWM4</accession>
<evidence type="ECO:0000256" key="8">
    <source>
        <dbReference type="ARBA" id="ARBA00022989"/>
    </source>
</evidence>
<dbReference type="GO" id="GO:0001540">
    <property type="term" value="F:amyloid-beta binding"/>
    <property type="evidence" value="ECO:0007669"/>
    <property type="project" value="TreeGrafter"/>
</dbReference>